<feature type="region of interest" description="Disordered" evidence="7">
    <location>
        <begin position="64"/>
        <end position="99"/>
    </location>
</feature>
<organism evidence="8">
    <name type="scientific">Tetraselmis chuii</name>
    <dbReference type="NCBI Taxonomy" id="63592"/>
    <lineage>
        <taxon>Eukaryota</taxon>
        <taxon>Viridiplantae</taxon>
        <taxon>Chlorophyta</taxon>
        <taxon>core chlorophytes</taxon>
        <taxon>Chlorodendrophyceae</taxon>
        <taxon>Chlorodendrales</taxon>
        <taxon>Chlorodendraceae</taxon>
        <taxon>Tetraselmis</taxon>
    </lineage>
</organism>
<dbReference type="PANTHER" id="PTHR11266">
    <property type="entry name" value="PEROXISOMAL MEMBRANE PROTEIN 2, PXMP2 MPV17"/>
    <property type="match status" value="1"/>
</dbReference>
<gene>
    <name evidence="8" type="ORF">TCHU04912_LOCUS22308</name>
</gene>
<evidence type="ECO:0000256" key="3">
    <source>
        <dbReference type="ARBA" id="ARBA00022692"/>
    </source>
</evidence>
<keyword evidence="5" id="KW-0472">Membrane</keyword>
<feature type="compositionally biased region" description="Low complexity" evidence="7">
    <location>
        <begin position="1"/>
        <end position="20"/>
    </location>
</feature>
<evidence type="ECO:0008006" key="9">
    <source>
        <dbReference type="Google" id="ProtNLM"/>
    </source>
</evidence>
<comment type="similarity">
    <text evidence="2 6">Belongs to the peroxisomal membrane protein PXMP2/4 family.</text>
</comment>
<accession>A0A7S1T935</accession>
<evidence type="ECO:0000256" key="5">
    <source>
        <dbReference type="ARBA" id="ARBA00023136"/>
    </source>
</evidence>
<dbReference type="AlphaFoldDB" id="A0A7S1T935"/>
<keyword evidence="3" id="KW-0812">Transmembrane</keyword>
<proteinExistence type="inferred from homology"/>
<sequence>MPALGLLSATGSGTSGLLTGPSFRRSTPFLRNGPVSCKAAVGYWVPVREHETWGRTKWLPSDFDSTSEWSPYPGGPGGSGRGGGPGGNGGGDDGEMFDGNERGTALVGAAITAVGAHPCFQRAVKDALVCAGTFMAADILVQLISGTSPSDMDLARVMRLAVFGLLIKGPAMSWFYNAIEAQFPGKTARRVIEKVVVDQTGWAWLNNLSFLFMIPVMEGHSVNEAFCLARQQFPTLQRNAYVLWPLAHLVNFGLVPPGARTIYISAVSLMWTMVCCMTRERSD</sequence>
<dbReference type="InterPro" id="IPR007248">
    <property type="entry name" value="Mpv17_PMP22"/>
</dbReference>
<dbReference type="PANTHER" id="PTHR11266:SF17">
    <property type="entry name" value="PROTEIN MPV17"/>
    <property type="match status" value="1"/>
</dbReference>
<evidence type="ECO:0000256" key="1">
    <source>
        <dbReference type="ARBA" id="ARBA00004141"/>
    </source>
</evidence>
<reference evidence="8" key="1">
    <citation type="submission" date="2021-01" db="EMBL/GenBank/DDBJ databases">
        <authorList>
            <person name="Corre E."/>
            <person name="Pelletier E."/>
            <person name="Niang G."/>
            <person name="Scheremetjew M."/>
            <person name="Finn R."/>
            <person name="Kale V."/>
            <person name="Holt S."/>
            <person name="Cochrane G."/>
            <person name="Meng A."/>
            <person name="Brown T."/>
            <person name="Cohen L."/>
        </authorList>
    </citation>
    <scope>NUCLEOTIDE SEQUENCE</scope>
    <source>
        <strain evidence="8">PLY429</strain>
    </source>
</reference>
<feature type="region of interest" description="Disordered" evidence="7">
    <location>
        <begin position="1"/>
        <end position="22"/>
    </location>
</feature>
<name>A0A7S1T935_9CHLO</name>
<keyword evidence="4" id="KW-1133">Transmembrane helix</keyword>
<comment type="subcellular location">
    <subcellularLocation>
        <location evidence="1">Membrane</location>
        <topology evidence="1">Multi-pass membrane protein</topology>
    </subcellularLocation>
</comment>
<protein>
    <recommendedName>
        <fullName evidence="9">Peroxisomal membrane protein MPV17</fullName>
    </recommendedName>
</protein>
<dbReference type="Pfam" id="PF04117">
    <property type="entry name" value="Mpv17_PMP22"/>
    <property type="match status" value="1"/>
</dbReference>
<evidence type="ECO:0000256" key="2">
    <source>
        <dbReference type="ARBA" id="ARBA00006824"/>
    </source>
</evidence>
<feature type="compositionally biased region" description="Gly residues" evidence="7">
    <location>
        <begin position="75"/>
        <end position="91"/>
    </location>
</feature>
<evidence type="ECO:0000256" key="6">
    <source>
        <dbReference type="RuleBase" id="RU363053"/>
    </source>
</evidence>
<evidence type="ECO:0000256" key="7">
    <source>
        <dbReference type="SAM" id="MobiDB-lite"/>
    </source>
</evidence>
<evidence type="ECO:0000313" key="8">
    <source>
        <dbReference type="EMBL" id="CAD9229616.1"/>
    </source>
</evidence>
<dbReference type="GO" id="GO:0016020">
    <property type="term" value="C:membrane"/>
    <property type="evidence" value="ECO:0007669"/>
    <property type="project" value="UniProtKB-SubCell"/>
</dbReference>
<dbReference type="EMBL" id="HBGG01043159">
    <property type="protein sequence ID" value="CAD9229616.1"/>
    <property type="molecule type" value="Transcribed_RNA"/>
</dbReference>
<dbReference type="GO" id="GO:0005737">
    <property type="term" value="C:cytoplasm"/>
    <property type="evidence" value="ECO:0007669"/>
    <property type="project" value="TreeGrafter"/>
</dbReference>
<evidence type="ECO:0000256" key="4">
    <source>
        <dbReference type="ARBA" id="ARBA00022989"/>
    </source>
</evidence>